<dbReference type="InterPro" id="IPR002781">
    <property type="entry name" value="TM_pro_TauE-like"/>
</dbReference>
<evidence type="ECO:0000256" key="6">
    <source>
        <dbReference type="ARBA" id="ARBA00023136"/>
    </source>
</evidence>
<evidence type="ECO:0000256" key="3">
    <source>
        <dbReference type="ARBA" id="ARBA00022475"/>
    </source>
</evidence>
<dbReference type="Pfam" id="PF01925">
    <property type="entry name" value="TauE"/>
    <property type="match status" value="1"/>
</dbReference>
<keyword evidence="3 7" id="KW-1003">Cell membrane</keyword>
<dbReference type="Proteomes" id="UP000466535">
    <property type="component" value="Unassembled WGS sequence"/>
</dbReference>
<name>A0A6B0TAD8_9EURY</name>
<sequence length="261" mass="26110">MSIPLTPTVVTLVVVVFLLAGAINGLAGFGFALVGTMALAVSIDPAVAVVFVVVPILAVNLSLVGELSGSDLRTCGRRFAPLLAAALVGTVLGMAVIDRLPAAPLRVGLGLVTLAFVLSLQSAVPIPGLDRAKEGCFAETTPAMLGIGVVSGLLFGGTNVGVQLVAYLRSCDLSHGLFVGVVAMVFVGLNAVRVAAAGVLGLYPDPATVGLSVAAAVPAVVGVAVGRRLRDVISERARNGGVMALLTVIGLRLVAGGLGLF</sequence>
<feature type="transmembrane region" description="Helical" evidence="7">
    <location>
        <begin position="46"/>
        <end position="67"/>
    </location>
</feature>
<dbReference type="GO" id="GO:0005886">
    <property type="term" value="C:plasma membrane"/>
    <property type="evidence" value="ECO:0007669"/>
    <property type="project" value="UniProtKB-SubCell"/>
</dbReference>
<comment type="subcellular location">
    <subcellularLocation>
        <location evidence="1 7">Cell membrane</location>
        <topology evidence="1 7">Multi-pass membrane protein</topology>
    </subcellularLocation>
</comment>
<dbReference type="RefSeq" id="WP_368277887.1">
    <property type="nucleotide sequence ID" value="NZ_WUUT01000001.1"/>
</dbReference>
<evidence type="ECO:0000256" key="4">
    <source>
        <dbReference type="ARBA" id="ARBA00022692"/>
    </source>
</evidence>
<feature type="transmembrane region" description="Helical" evidence="7">
    <location>
        <begin position="104"/>
        <end position="124"/>
    </location>
</feature>
<protein>
    <recommendedName>
        <fullName evidence="7">Probable membrane transporter protein</fullName>
    </recommendedName>
</protein>
<keyword evidence="2" id="KW-0813">Transport</keyword>
<feature type="transmembrane region" description="Helical" evidence="7">
    <location>
        <begin position="12"/>
        <end position="34"/>
    </location>
</feature>
<organism evidence="8 9">
    <name type="scientific">Halovenus carboxidivorans</name>
    <dbReference type="NCBI Taxonomy" id="2692199"/>
    <lineage>
        <taxon>Archaea</taxon>
        <taxon>Methanobacteriati</taxon>
        <taxon>Methanobacteriota</taxon>
        <taxon>Stenosarchaea group</taxon>
        <taxon>Halobacteria</taxon>
        <taxon>Halobacteriales</taxon>
        <taxon>Haloarculaceae</taxon>
        <taxon>Halovenus</taxon>
    </lineage>
</organism>
<feature type="transmembrane region" description="Helical" evidence="7">
    <location>
        <begin position="144"/>
        <end position="165"/>
    </location>
</feature>
<dbReference type="InterPro" id="IPR052017">
    <property type="entry name" value="TSUP"/>
</dbReference>
<keyword evidence="4 7" id="KW-0812">Transmembrane</keyword>
<evidence type="ECO:0000256" key="5">
    <source>
        <dbReference type="ARBA" id="ARBA00022989"/>
    </source>
</evidence>
<comment type="caution">
    <text evidence="8">The sequence shown here is derived from an EMBL/GenBank/DDBJ whole genome shotgun (WGS) entry which is preliminary data.</text>
</comment>
<comment type="similarity">
    <text evidence="7">Belongs to the 4-toluene sulfonate uptake permease (TSUP) (TC 2.A.102) family.</text>
</comment>
<evidence type="ECO:0000256" key="7">
    <source>
        <dbReference type="RuleBase" id="RU363041"/>
    </source>
</evidence>
<accession>A0A6B0TAD8</accession>
<keyword evidence="9" id="KW-1185">Reference proteome</keyword>
<evidence type="ECO:0000313" key="9">
    <source>
        <dbReference type="Proteomes" id="UP000466535"/>
    </source>
</evidence>
<keyword evidence="6 7" id="KW-0472">Membrane</keyword>
<proteinExistence type="inferred from homology"/>
<dbReference type="PANTHER" id="PTHR30269">
    <property type="entry name" value="TRANSMEMBRANE PROTEIN YFCA"/>
    <property type="match status" value="1"/>
</dbReference>
<evidence type="ECO:0000256" key="1">
    <source>
        <dbReference type="ARBA" id="ARBA00004651"/>
    </source>
</evidence>
<dbReference type="AlphaFoldDB" id="A0A6B0TAD8"/>
<feature type="transmembrane region" description="Helical" evidence="7">
    <location>
        <begin position="79"/>
        <end position="97"/>
    </location>
</feature>
<dbReference type="EMBL" id="WUUT01000001">
    <property type="protein sequence ID" value="MXR50149.1"/>
    <property type="molecule type" value="Genomic_DNA"/>
</dbReference>
<feature type="transmembrane region" description="Helical" evidence="7">
    <location>
        <begin position="241"/>
        <end position="260"/>
    </location>
</feature>
<gene>
    <name evidence="8" type="ORF">GRX03_00800</name>
</gene>
<feature type="transmembrane region" description="Helical" evidence="7">
    <location>
        <begin position="209"/>
        <end position="229"/>
    </location>
</feature>
<keyword evidence="5 7" id="KW-1133">Transmembrane helix</keyword>
<reference evidence="8 9" key="1">
    <citation type="submission" date="2019-12" db="EMBL/GenBank/DDBJ databases">
        <title>Isolation and characterization of three novel carbon monoxide-oxidizing members of Halobacteria from salione crusts and soils.</title>
        <authorList>
            <person name="Myers M.R."/>
            <person name="King G.M."/>
        </authorList>
    </citation>
    <scope>NUCLEOTIDE SEQUENCE [LARGE SCALE GENOMIC DNA]</scope>
    <source>
        <strain evidence="8 9">WSH3</strain>
    </source>
</reference>
<evidence type="ECO:0000313" key="8">
    <source>
        <dbReference type="EMBL" id="MXR50149.1"/>
    </source>
</evidence>
<dbReference type="PANTHER" id="PTHR30269:SF32">
    <property type="entry name" value="MEMBRANE TRANSPORTER PROTEIN-RELATED"/>
    <property type="match status" value="1"/>
</dbReference>
<evidence type="ECO:0000256" key="2">
    <source>
        <dbReference type="ARBA" id="ARBA00022448"/>
    </source>
</evidence>
<feature type="transmembrane region" description="Helical" evidence="7">
    <location>
        <begin position="177"/>
        <end position="203"/>
    </location>
</feature>